<comment type="caution">
    <text evidence="11">The sequence shown here is derived from an EMBL/GenBank/DDBJ whole genome shotgun (WGS) entry which is preliminary data.</text>
</comment>
<dbReference type="EC" id="2.4.1.255" evidence="3"/>
<reference evidence="12" key="1">
    <citation type="journal article" date="2019" name="Int. J. Syst. Evol. Microbiol.">
        <title>The Global Catalogue of Microorganisms (GCM) 10K type strain sequencing project: providing services to taxonomists for standard genome sequencing and annotation.</title>
        <authorList>
            <consortium name="The Broad Institute Genomics Platform"/>
            <consortium name="The Broad Institute Genome Sequencing Center for Infectious Disease"/>
            <person name="Wu L."/>
            <person name="Ma J."/>
        </authorList>
    </citation>
    <scope>NUCLEOTIDE SEQUENCE [LARGE SCALE GENOMIC DNA]</scope>
    <source>
        <strain evidence="12">LMG 29894</strain>
    </source>
</reference>
<dbReference type="PANTHER" id="PTHR44835:SF1">
    <property type="entry name" value="PROTEIN O-GLCNAC TRANSFERASE"/>
    <property type="match status" value="1"/>
</dbReference>
<feature type="domain" description="O-GlcNAc transferase C-terminal" evidence="10">
    <location>
        <begin position="384"/>
        <end position="537"/>
    </location>
</feature>
<evidence type="ECO:0000256" key="5">
    <source>
        <dbReference type="ARBA" id="ARBA00022679"/>
    </source>
</evidence>
<evidence type="ECO:0000313" key="11">
    <source>
        <dbReference type="EMBL" id="MFC4161792.1"/>
    </source>
</evidence>
<feature type="domain" description="O-GlcNAc transferase C-terminal" evidence="10">
    <location>
        <begin position="555"/>
        <end position="732"/>
    </location>
</feature>
<keyword evidence="6" id="KW-0677">Repeat</keyword>
<dbReference type="SMART" id="SM00028">
    <property type="entry name" value="TPR"/>
    <property type="match status" value="8"/>
</dbReference>
<keyword evidence="7 8" id="KW-0802">TPR repeat</keyword>
<evidence type="ECO:0000256" key="7">
    <source>
        <dbReference type="ARBA" id="ARBA00022803"/>
    </source>
</evidence>
<gene>
    <name evidence="11" type="ORF">ACFOW7_20860</name>
</gene>
<dbReference type="PANTHER" id="PTHR44835">
    <property type="entry name" value="UDP-N-ACETYLGLUCOSAMINE--PEPTIDE N-ACETYLGLUCOSAMINYLTRANSFERASE SPINDLY-RELATED"/>
    <property type="match status" value="1"/>
</dbReference>
<evidence type="ECO:0000256" key="4">
    <source>
        <dbReference type="ARBA" id="ARBA00022676"/>
    </source>
</evidence>
<keyword evidence="4" id="KW-0328">Glycosyltransferase</keyword>
<dbReference type="InterPro" id="IPR019734">
    <property type="entry name" value="TPR_rpt"/>
</dbReference>
<dbReference type="Pfam" id="PF13432">
    <property type="entry name" value="TPR_16"/>
    <property type="match status" value="2"/>
</dbReference>
<dbReference type="InterPro" id="IPR051939">
    <property type="entry name" value="Glycosyltr_41/O-GlcNAc_trsf"/>
</dbReference>
<dbReference type="Gene3D" id="3.40.50.11380">
    <property type="match status" value="1"/>
</dbReference>
<name>A0ABV8MU32_9NEIS</name>
<dbReference type="Gene3D" id="1.25.40.10">
    <property type="entry name" value="Tetratricopeptide repeat domain"/>
    <property type="match status" value="3"/>
</dbReference>
<feature type="repeat" description="TPR" evidence="8">
    <location>
        <begin position="37"/>
        <end position="70"/>
    </location>
</feature>
<sequence>MTPQQALRLGLGHHQSGRLAEAEAVYRQLLEQVPGYADAWHLLGVTRLQQGDAAGAVTLIERALHHQPDTADYYANLAEAHRQAGSAQAAVGAAEHALRLTPRHAAARNALGLARLDEGDAQAAAQALRTLLADEPRHLHGRVNLLTVLRRLGHDEEAITVCQEGLQLYPANPTLAQQLGDLLLDQHRPAAALAAYQEGAKAGWNAALLKGAALAQAQLGRPDQAEPYYRTLFQHWPDDADGWNNWAALLIERGEDQAADEALARVLRLSPNHPGALANAAMRAIAEQRHIEAEALLTRLLTCAPAHAEAWNHLGRLRIGQGRVEEALDAWSRAMAVDPRHDQAHSNLLFGRHYLAGPDAAELGHAHRQWAQRHGESAQRPVPAPRSDGRLRIGYLSPDLRRHPVGFLLAGVLPGHDRSRFRLHAYADLARPDPLSLALHGQFEGWTTITGWSDAQVAEQLRADGVDILIDLAGHTAGQRLGVLALRPAPMQVSWLGYVNTTGLRSVDYLLTDRRSSPPDLAQGLSETPLYLPDCRFCYSPPDYAPLPARSERADGVVFGCFNNYAKLDTPVFTLWAELLRRQPGARLLLKSREYDDPTVAEHCHRRWLAAGGDPHRLALRGYSLHADALAQYADIDIALDPFPFTGGITTLEALWMGVPVVSLAGDRIASRQGAALLGTAGLTEWVADDTDTYLAIAESLAADTAGRRHWRQTLRPRLAASPLCQAARFSAALEATLLDGWRRLGFTAPGAFADV</sequence>
<feature type="region of interest" description="Disordered" evidence="9">
    <location>
        <begin position="367"/>
        <end position="388"/>
    </location>
</feature>
<dbReference type="Pfam" id="PF14559">
    <property type="entry name" value="TPR_19"/>
    <property type="match status" value="2"/>
</dbReference>
<keyword evidence="12" id="KW-1185">Reference proteome</keyword>
<dbReference type="InterPro" id="IPR011990">
    <property type="entry name" value="TPR-like_helical_dom_sf"/>
</dbReference>
<evidence type="ECO:0000256" key="1">
    <source>
        <dbReference type="ARBA" id="ARBA00004922"/>
    </source>
</evidence>
<dbReference type="RefSeq" id="WP_378168312.1">
    <property type="nucleotide sequence ID" value="NZ_JBHSBU010000002.1"/>
</dbReference>
<proteinExistence type="inferred from homology"/>
<evidence type="ECO:0000256" key="3">
    <source>
        <dbReference type="ARBA" id="ARBA00011970"/>
    </source>
</evidence>
<dbReference type="Gene3D" id="3.40.50.2000">
    <property type="entry name" value="Glycogen Phosphorylase B"/>
    <property type="match status" value="1"/>
</dbReference>
<dbReference type="PROSITE" id="PS50005">
    <property type="entry name" value="TPR"/>
    <property type="match status" value="4"/>
</dbReference>
<keyword evidence="5" id="KW-0808">Transferase</keyword>
<comment type="similarity">
    <text evidence="2">Belongs to the glycosyltransferase 41 family. O-GlcNAc transferase subfamily.</text>
</comment>
<comment type="pathway">
    <text evidence="1">Protein modification; protein glycosylation.</text>
</comment>
<dbReference type="PROSITE" id="PS50293">
    <property type="entry name" value="TPR_REGION"/>
    <property type="match status" value="1"/>
</dbReference>
<dbReference type="Pfam" id="PF13844">
    <property type="entry name" value="Glyco_transf_41"/>
    <property type="match status" value="2"/>
</dbReference>
<evidence type="ECO:0000256" key="8">
    <source>
        <dbReference type="PROSITE-ProRule" id="PRU00339"/>
    </source>
</evidence>
<dbReference type="Proteomes" id="UP001595791">
    <property type="component" value="Unassembled WGS sequence"/>
</dbReference>
<evidence type="ECO:0000256" key="9">
    <source>
        <dbReference type="SAM" id="MobiDB-lite"/>
    </source>
</evidence>
<evidence type="ECO:0000259" key="10">
    <source>
        <dbReference type="Pfam" id="PF13844"/>
    </source>
</evidence>
<protein>
    <recommendedName>
        <fullName evidence="3">protein O-GlcNAc transferase</fullName>
        <ecNumber evidence="3">2.4.1.255</ecNumber>
    </recommendedName>
</protein>
<feature type="repeat" description="TPR" evidence="8">
    <location>
        <begin position="71"/>
        <end position="104"/>
    </location>
</feature>
<dbReference type="InterPro" id="IPR029489">
    <property type="entry name" value="OGT/SEC/SPY_C"/>
</dbReference>
<dbReference type="SUPFAM" id="SSF53756">
    <property type="entry name" value="UDP-Glycosyltransferase/glycogen phosphorylase"/>
    <property type="match status" value="1"/>
</dbReference>
<feature type="repeat" description="TPR" evidence="8">
    <location>
        <begin position="240"/>
        <end position="273"/>
    </location>
</feature>
<organism evidence="11 12">
    <name type="scientific">Chitinimonas lacunae</name>
    <dbReference type="NCBI Taxonomy" id="1963018"/>
    <lineage>
        <taxon>Bacteria</taxon>
        <taxon>Pseudomonadati</taxon>
        <taxon>Pseudomonadota</taxon>
        <taxon>Betaproteobacteria</taxon>
        <taxon>Neisseriales</taxon>
        <taxon>Chitinibacteraceae</taxon>
        <taxon>Chitinimonas</taxon>
    </lineage>
</organism>
<accession>A0ABV8MU32</accession>
<dbReference type="SUPFAM" id="SSF48452">
    <property type="entry name" value="TPR-like"/>
    <property type="match status" value="2"/>
</dbReference>
<feature type="repeat" description="TPR" evidence="8">
    <location>
        <begin position="308"/>
        <end position="341"/>
    </location>
</feature>
<dbReference type="EMBL" id="JBHSBU010000002">
    <property type="protein sequence ID" value="MFC4161792.1"/>
    <property type="molecule type" value="Genomic_DNA"/>
</dbReference>
<evidence type="ECO:0000313" key="12">
    <source>
        <dbReference type="Proteomes" id="UP001595791"/>
    </source>
</evidence>
<evidence type="ECO:0000256" key="2">
    <source>
        <dbReference type="ARBA" id="ARBA00005386"/>
    </source>
</evidence>
<evidence type="ECO:0000256" key="6">
    <source>
        <dbReference type="ARBA" id="ARBA00022737"/>
    </source>
</evidence>